<name>A0A6J7X3W9_9CAUD</name>
<dbReference type="Pfam" id="PF11753">
    <property type="entry name" value="DUF3310"/>
    <property type="match status" value="1"/>
</dbReference>
<sequence>MTTHCAIEGCGHPVTPCTGACISMIEQIRETLRKPTAAEPQHTAQSALETQVGGDHYKKLAIQPMEYSMANNLDACQHTAIKYITRFRDKGGIADLHKAKHVIDMLIEFEGKNS</sequence>
<dbReference type="InterPro" id="IPR021739">
    <property type="entry name" value="SaV-like"/>
</dbReference>
<evidence type="ECO:0000313" key="1">
    <source>
        <dbReference type="EMBL" id="CAB4157674.1"/>
    </source>
</evidence>
<proteinExistence type="predicted"/>
<dbReference type="EMBL" id="LR796654">
    <property type="protein sequence ID" value="CAB4157674.1"/>
    <property type="molecule type" value="Genomic_DNA"/>
</dbReference>
<reference evidence="2" key="1">
    <citation type="submission" date="2020-05" db="EMBL/GenBank/DDBJ databases">
        <authorList>
            <person name="Chiriac C."/>
            <person name="Salcher M."/>
            <person name="Ghai R."/>
            <person name="Kavagutti S V."/>
        </authorList>
    </citation>
    <scope>NUCLEOTIDE SEQUENCE</scope>
</reference>
<gene>
    <name evidence="1" type="ORF">UFOVP686_34</name>
    <name evidence="2" type="ORF">UFOVP752_32</name>
</gene>
<protein>
    <submittedName>
        <fullName evidence="2">SaV-like</fullName>
    </submittedName>
</protein>
<organism evidence="2">
    <name type="scientific">uncultured Caudovirales phage</name>
    <dbReference type="NCBI Taxonomy" id="2100421"/>
    <lineage>
        <taxon>Viruses</taxon>
        <taxon>Duplodnaviria</taxon>
        <taxon>Heunggongvirae</taxon>
        <taxon>Uroviricota</taxon>
        <taxon>Caudoviricetes</taxon>
        <taxon>Peduoviridae</taxon>
        <taxon>Maltschvirus</taxon>
        <taxon>Maltschvirus maltsch</taxon>
    </lineage>
</organism>
<accession>A0A6J7X3W9</accession>
<evidence type="ECO:0000313" key="2">
    <source>
        <dbReference type="EMBL" id="CAB5225541.1"/>
    </source>
</evidence>
<dbReference type="EMBL" id="LR798346">
    <property type="protein sequence ID" value="CAB5225541.1"/>
    <property type="molecule type" value="Genomic_DNA"/>
</dbReference>